<evidence type="ECO:0000256" key="5">
    <source>
        <dbReference type="ARBA" id="ARBA00023239"/>
    </source>
</evidence>
<keyword evidence="7" id="KW-0472">Membrane</keyword>
<dbReference type="PROSITE" id="PS51383">
    <property type="entry name" value="YJEF_C_3"/>
    <property type="match status" value="1"/>
</dbReference>
<feature type="domain" description="YjeF C-terminal" evidence="8">
    <location>
        <begin position="7"/>
        <end position="276"/>
    </location>
</feature>
<feature type="binding site" evidence="6">
    <location>
        <position position="150"/>
    </location>
    <ligand>
        <name>(6S)-NADPHX</name>
        <dbReference type="ChEBI" id="CHEBI:64076"/>
    </ligand>
</feature>
<comment type="catalytic activity">
    <reaction evidence="6">
        <text>(6S)-NADPHX + ADP = AMP + phosphate + NADPH + H(+)</text>
        <dbReference type="Rhea" id="RHEA:32235"/>
        <dbReference type="ChEBI" id="CHEBI:15378"/>
        <dbReference type="ChEBI" id="CHEBI:43474"/>
        <dbReference type="ChEBI" id="CHEBI:57783"/>
        <dbReference type="ChEBI" id="CHEBI:64076"/>
        <dbReference type="ChEBI" id="CHEBI:456215"/>
        <dbReference type="ChEBI" id="CHEBI:456216"/>
        <dbReference type="EC" id="4.2.1.136"/>
    </reaction>
</comment>
<sequence>MTIRPSSDLLPALQQLIRPIDSHKGLYGSVAILGGATGMIGAALLAGRAALHLGAGKIWVGLLDERLLVDPTQPELMIVAANQLLKQKPSHLLIGPGLGQSKQAIELLHSALMSSLPLVLDADALNLIAQEAEFKSLLHTRAAETIITPHPAEAARLLQCPTKAVQAQREQAVKTLSKDFCCHTILKGSNTLIANQHEVWINTSGNSALSSAGQGDILSGIVLALLAQGLSAIQASCCAAYLHGSAADSWRKKHPNGIGLTASETFLLVREELNLQLNLSQEHC</sequence>
<dbReference type="EMBL" id="JAJAWG010000002">
    <property type="protein sequence ID" value="MCB5195401.1"/>
    <property type="molecule type" value="Genomic_DNA"/>
</dbReference>
<evidence type="ECO:0000256" key="3">
    <source>
        <dbReference type="ARBA" id="ARBA00022857"/>
    </source>
</evidence>
<evidence type="ECO:0000256" key="4">
    <source>
        <dbReference type="ARBA" id="ARBA00023027"/>
    </source>
</evidence>
<evidence type="ECO:0000313" key="10">
    <source>
        <dbReference type="Proteomes" id="UP001198034"/>
    </source>
</evidence>
<keyword evidence="4 6" id="KW-0520">NAD</keyword>
<proteinExistence type="inferred from homology"/>
<comment type="function">
    <text evidence="6">Catalyzes the dehydration of the S-form of NAD(P)HX at the expense of ADP, which is converted to AMP. Together with NAD(P)HX epimerase, which catalyzes the epimerization of the S- and R-forms, the enzyme allows the repair of both epimers of NAD(P)HX, a damaged form of NAD(P)H that is a result of enzymatic or heat-dependent hydration.</text>
</comment>
<keyword evidence="10" id="KW-1185">Reference proteome</keyword>
<comment type="caution">
    <text evidence="9">The sequence shown here is derived from an EMBL/GenBank/DDBJ whole genome shotgun (WGS) entry which is preliminary data.</text>
</comment>
<keyword evidence="2 6" id="KW-0067">ATP-binding</keyword>
<dbReference type="PANTHER" id="PTHR12592:SF0">
    <property type="entry name" value="ATP-DEPENDENT (S)-NAD(P)H-HYDRATE DEHYDRATASE"/>
    <property type="match status" value="1"/>
</dbReference>
<gene>
    <name evidence="6" type="primary">nnrD</name>
    <name evidence="9" type="ORF">LG219_03730</name>
</gene>
<dbReference type="EC" id="4.2.1.136" evidence="6"/>
<dbReference type="InterPro" id="IPR029056">
    <property type="entry name" value="Ribokinase-like"/>
</dbReference>
<evidence type="ECO:0000313" key="9">
    <source>
        <dbReference type="EMBL" id="MCB5195401.1"/>
    </source>
</evidence>
<protein>
    <recommendedName>
        <fullName evidence="6">ADP-dependent (S)-NAD(P)H-hydrate dehydratase</fullName>
        <ecNumber evidence="6">4.2.1.136</ecNumber>
    </recommendedName>
    <alternativeName>
        <fullName evidence="6">ADP-dependent NAD(P)HX dehydratase</fullName>
    </alternativeName>
</protein>
<dbReference type="NCBIfam" id="TIGR00196">
    <property type="entry name" value="yjeF_cterm"/>
    <property type="match status" value="1"/>
</dbReference>
<dbReference type="RefSeq" id="WP_226763204.1">
    <property type="nucleotide sequence ID" value="NZ_JAJAWG010000002.1"/>
</dbReference>
<keyword evidence="7" id="KW-1133">Transmembrane helix</keyword>
<evidence type="ECO:0000259" key="8">
    <source>
        <dbReference type="PROSITE" id="PS51383"/>
    </source>
</evidence>
<dbReference type="CDD" id="cd01171">
    <property type="entry name" value="YXKO-related"/>
    <property type="match status" value="1"/>
</dbReference>
<name>A0ABS8BI57_9NEIS</name>
<feature type="binding site" evidence="6">
    <location>
        <begin position="187"/>
        <end position="191"/>
    </location>
    <ligand>
        <name>AMP</name>
        <dbReference type="ChEBI" id="CHEBI:456215"/>
    </ligand>
</feature>
<dbReference type="Pfam" id="PF01256">
    <property type="entry name" value="Carb_kinase"/>
    <property type="match status" value="1"/>
</dbReference>
<feature type="transmembrane region" description="Helical" evidence="7">
    <location>
        <begin position="26"/>
        <end position="47"/>
    </location>
</feature>
<feature type="binding site" evidence="6">
    <location>
        <position position="42"/>
    </location>
    <ligand>
        <name>(6S)-NADPHX</name>
        <dbReference type="ChEBI" id="CHEBI:64076"/>
    </ligand>
</feature>
<dbReference type="InterPro" id="IPR000631">
    <property type="entry name" value="CARKD"/>
</dbReference>
<evidence type="ECO:0000256" key="7">
    <source>
        <dbReference type="SAM" id="Phobius"/>
    </source>
</evidence>
<dbReference type="SUPFAM" id="SSF53613">
    <property type="entry name" value="Ribokinase-like"/>
    <property type="match status" value="1"/>
</dbReference>
<reference evidence="9 10" key="1">
    <citation type="submission" date="2021-10" db="EMBL/GenBank/DDBJ databases">
        <authorList>
            <person name="Chen M."/>
        </authorList>
    </citation>
    <scope>NUCLEOTIDE SEQUENCE [LARGE SCALE GENOMIC DNA]</scope>
    <source>
        <strain evidence="9 10">H3-26</strain>
    </source>
</reference>
<dbReference type="HAMAP" id="MF_01965">
    <property type="entry name" value="NADHX_dehydratase"/>
    <property type="match status" value="1"/>
</dbReference>
<organism evidence="9 10">
    <name type="scientific">Deefgea salmonis</name>
    <dbReference type="NCBI Taxonomy" id="2875502"/>
    <lineage>
        <taxon>Bacteria</taxon>
        <taxon>Pseudomonadati</taxon>
        <taxon>Pseudomonadota</taxon>
        <taxon>Betaproteobacteria</taxon>
        <taxon>Neisseriales</taxon>
        <taxon>Chitinibacteraceae</taxon>
        <taxon>Deefgea</taxon>
    </lineage>
</organism>
<keyword evidence="5 6" id="KW-0456">Lyase</keyword>
<dbReference type="PANTHER" id="PTHR12592">
    <property type="entry name" value="ATP-DEPENDENT (S)-NAD(P)H-HYDRATE DEHYDRATASE FAMILY MEMBER"/>
    <property type="match status" value="1"/>
</dbReference>
<comment type="cofactor">
    <cofactor evidence="6">
        <name>Mg(2+)</name>
        <dbReference type="ChEBI" id="CHEBI:18420"/>
    </cofactor>
</comment>
<feature type="binding site" evidence="6">
    <location>
        <position position="216"/>
    </location>
    <ligand>
        <name>(6S)-NADPHX</name>
        <dbReference type="ChEBI" id="CHEBI:64076"/>
    </ligand>
</feature>
<dbReference type="Proteomes" id="UP001198034">
    <property type="component" value="Unassembled WGS sequence"/>
</dbReference>
<keyword evidence="1 6" id="KW-0547">Nucleotide-binding</keyword>
<keyword evidence="7" id="KW-0812">Transmembrane</keyword>
<comment type="subunit">
    <text evidence="6">Homotetramer.</text>
</comment>
<evidence type="ECO:0000256" key="2">
    <source>
        <dbReference type="ARBA" id="ARBA00022840"/>
    </source>
</evidence>
<dbReference type="Gene3D" id="3.40.1190.20">
    <property type="match status" value="1"/>
</dbReference>
<evidence type="ECO:0000256" key="1">
    <source>
        <dbReference type="ARBA" id="ARBA00022741"/>
    </source>
</evidence>
<accession>A0ABS8BI57</accession>
<comment type="similarity">
    <text evidence="6">Belongs to the NnrD/CARKD family.</text>
</comment>
<feature type="binding site" evidence="6">
    <location>
        <position position="97"/>
    </location>
    <ligand>
        <name>(6S)-NADPHX</name>
        <dbReference type="ChEBI" id="CHEBI:64076"/>
    </ligand>
</feature>
<evidence type="ECO:0000256" key="6">
    <source>
        <dbReference type="HAMAP-Rule" id="MF_01965"/>
    </source>
</evidence>
<keyword evidence="3 6" id="KW-0521">NADP</keyword>
<feature type="binding site" evidence="6">
    <location>
        <position position="215"/>
    </location>
    <ligand>
        <name>AMP</name>
        <dbReference type="ChEBI" id="CHEBI:456215"/>
    </ligand>
</feature>
<comment type="catalytic activity">
    <reaction evidence="6">
        <text>(6S)-NADHX + ADP = AMP + phosphate + NADH + H(+)</text>
        <dbReference type="Rhea" id="RHEA:32223"/>
        <dbReference type="ChEBI" id="CHEBI:15378"/>
        <dbReference type="ChEBI" id="CHEBI:43474"/>
        <dbReference type="ChEBI" id="CHEBI:57945"/>
        <dbReference type="ChEBI" id="CHEBI:64074"/>
        <dbReference type="ChEBI" id="CHEBI:456215"/>
        <dbReference type="ChEBI" id="CHEBI:456216"/>
        <dbReference type="EC" id="4.2.1.136"/>
    </reaction>
</comment>